<dbReference type="EMBL" id="NPIC01000005">
    <property type="protein sequence ID" value="RDL36252.1"/>
    <property type="molecule type" value="Genomic_DNA"/>
</dbReference>
<keyword evidence="3" id="KW-1185">Reference proteome</keyword>
<sequence length="174" mass="19411">MSSSPAIDNPHVTDPPAPTIESIAHFSTMDSGKQSTMGEGLNRSSGERERKTGEFSSNHEEVSEIDTRVYLTGVKLHLITAAFCTTLFLTNLEIPIVTTSLISITGDLNSFRQSSWIISAVKMQDERNEIEDERALGNLTSLFVPIPCRQRKLMFTNPGRFNLEDNDQIEPKRP</sequence>
<dbReference type="OrthoDB" id="440553at2759"/>
<reference evidence="2 3" key="1">
    <citation type="journal article" date="2018" name="IMA Fungus">
        <title>IMA Genome-F 9: Draft genome sequence of Annulohypoxylon stygium, Aspergillus mulundensis, Berkeleyomyces basicola (syn. Thielaviopsis basicola), Ceratocystis smalleyi, two Cercospora beticola strains, Coleophoma cylindrospora, Fusarium fracticaudum, Phialophora cf. hyalina, and Morchella septimelata.</title>
        <authorList>
            <person name="Wingfield B.D."/>
            <person name="Bills G.F."/>
            <person name="Dong Y."/>
            <person name="Huang W."/>
            <person name="Nel W.J."/>
            <person name="Swalarsk-Parry B.S."/>
            <person name="Vaghefi N."/>
            <person name="Wilken P.M."/>
            <person name="An Z."/>
            <person name="de Beer Z.W."/>
            <person name="De Vos L."/>
            <person name="Chen L."/>
            <person name="Duong T.A."/>
            <person name="Gao Y."/>
            <person name="Hammerbacher A."/>
            <person name="Kikkert J.R."/>
            <person name="Li Y."/>
            <person name="Li H."/>
            <person name="Li K."/>
            <person name="Li Q."/>
            <person name="Liu X."/>
            <person name="Ma X."/>
            <person name="Naidoo K."/>
            <person name="Pethybridge S.J."/>
            <person name="Sun J."/>
            <person name="Steenkamp E.T."/>
            <person name="van der Nest M.A."/>
            <person name="van Wyk S."/>
            <person name="Wingfield M.J."/>
            <person name="Xiong C."/>
            <person name="Yue Q."/>
            <person name="Zhang X."/>
        </authorList>
    </citation>
    <scope>NUCLEOTIDE SEQUENCE [LARGE SCALE GENOMIC DNA]</scope>
    <source>
        <strain evidence="2 3">BP 5553</strain>
    </source>
</reference>
<dbReference type="Proteomes" id="UP000254866">
    <property type="component" value="Unassembled WGS sequence"/>
</dbReference>
<evidence type="ECO:0000313" key="2">
    <source>
        <dbReference type="EMBL" id="RDL36252.1"/>
    </source>
</evidence>
<evidence type="ECO:0000313" key="3">
    <source>
        <dbReference type="Proteomes" id="UP000254866"/>
    </source>
</evidence>
<dbReference type="AlphaFoldDB" id="A0A370TL43"/>
<gene>
    <name evidence="2" type="ORF">BP5553_06864</name>
</gene>
<dbReference type="RefSeq" id="XP_031868908.1">
    <property type="nucleotide sequence ID" value="XM_032015487.1"/>
</dbReference>
<accession>A0A370TL43</accession>
<protein>
    <submittedName>
        <fullName evidence="2">Uncharacterized protein</fullName>
    </submittedName>
</protein>
<feature type="region of interest" description="Disordered" evidence="1">
    <location>
        <begin position="27"/>
        <end position="59"/>
    </location>
</feature>
<evidence type="ECO:0000256" key="1">
    <source>
        <dbReference type="SAM" id="MobiDB-lite"/>
    </source>
</evidence>
<feature type="compositionally biased region" description="Polar residues" evidence="1">
    <location>
        <begin position="28"/>
        <end position="37"/>
    </location>
</feature>
<comment type="caution">
    <text evidence="2">The sequence shown here is derived from an EMBL/GenBank/DDBJ whole genome shotgun (WGS) entry which is preliminary data.</text>
</comment>
<name>A0A370TL43_9HELO</name>
<feature type="compositionally biased region" description="Basic and acidic residues" evidence="1">
    <location>
        <begin position="45"/>
        <end position="59"/>
    </location>
</feature>
<proteinExistence type="predicted"/>
<dbReference type="GeneID" id="43599713"/>
<organism evidence="2 3">
    <name type="scientific">Venustampulla echinocandica</name>
    <dbReference type="NCBI Taxonomy" id="2656787"/>
    <lineage>
        <taxon>Eukaryota</taxon>
        <taxon>Fungi</taxon>
        <taxon>Dikarya</taxon>
        <taxon>Ascomycota</taxon>
        <taxon>Pezizomycotina</taxon>
        <taxon>Leotiomycetes</taxon>
        <taxon>Helotiales</taxon>
        <taxon>Pleuroascaceae</taxon>
        <taxon>Venustampulla</taxon>
    </lineage>
</organism>